<keyword evidence="2" id="KW-0547">Nucleotide-binding</keyword>
<feature type="domain" description="Alanine dehydrogenase/pyridine nucleotide transhydrogenase N-terminal" evidence="8">
    <location>
        <begin position="4"/>
        <end position="145"/>
    </location>
</feature>
<dbReference type="GO" id="GO:0006740">
    <property type="term" value="P:NADPH regeneration"/>
    <property type="evidence" value="ECO:0007669"/>
    <property type="project" value="TreeGrafter"/>
</dbReference>
<dbReference type="InterPro" id="IPR008143">
    <property type="entry name" value="Ala_DH/PNT_CS2"/>
</dbReference>
<dbReference type="GO" id="GO:0016491">
    <property type="term" value="F:oxidoreductase activity"/>
    <property type="evidence" value="ECO:0007669"/>
    <property type="project" value="InterPro"/>
</dbReference>
<feature type="domain" description="Alanine dehydrogenase/pyridine nucleotide transhydrogenase NAD(H)-binding" evidence="7">
    <location>
        <begin position="154"/>
        <end position="319"/>
    </location>
</feature>
<dbReference type="FunFam" id="3.40.50.720:FF:000188">
    <property type="entry name" value="NAD(P) transhydrogenase alpha subunit 1"/>
    <property type="match status" value="1"/>
</dbReference>
<keyword evidence="5" id="KW-0520">NAD</keyword>
<evidence type="ECO:0000259" key="7">
    <source>
        <dbReference type="SMART" id="SM01002"/>
    </source>
</evidence>
<evidence type="ECO:0000256" key="3">
    <source>
        <dbReference type="ARBA" id="ARBA00022857"/>
    </source>
</evidence>
<evidence type="ECO:0000256" key="5">
    <source>
        <dbReference type="ARBA" id="ARBA00023027"/>
    </source>
</evidence>
<comment type="catalytic activity">
    <reaction evidence="6">
        <text>NAD(+) + NADPH + H(+)(in) = NADH + NADP(+) + H(+)(out)</text>
        <dbReference type="Rhea" id="RHEA:47992"/>
        <dbReference type="ChEBI" id="CHEBI:15378"/>
        <dbReference type="ChEBI" id="CHEBI:57540"/>
        <dbReference type="ChEBI" id="CHEBI:57783"/>
        <dbReference type="ChEBI" id="CHEBI:57945"/>
        <dbReference type="ChEBI" id="CHEBI:58349"/>
        <dbReference type="EC" id="7.1.1.1"/>
    </reaction>
</comment>
<evidence type="ECO:0000256" key="4">
    <source>
        <dbReference type="ARBA" id="ARBA00022967"/>
    </source>
</evidence>
<dbReference type="InterPro" id="IPR036291">
    <property type="entry name" value="NAD(P)-bd_dom_sf"/>
</dbReference>
<dbReference type="GO" id="GO:0005886">
    <property type="term" value="C:plasma membrane"/>
    <property type="evidence" value="ECO:0007669"/>
    <property type="project" value="TreeGrafter"/>
</dbReference>
<dbReference type="PANTHER" id="PTHR10160">
    <property type="entry name" value="NAD(P) TRANSHYDROGENASE"/>
    <property type="match status" value="1"/>
</dbReference>
<proteinExistence type="predicted"/>
<dbReference type="SUPFAM" id="SSF52283">
    <property type="entry name" value="Formate/glycerate dehydrogenase catalytic domain-like"/>
    <property type="match status" value="1"/>
</dbReference>
<dbReference type="InterPro" id="IPR007886">
    <property type="entry name" value="AlaDH/PNT_N"/>
</dbReference>
<keyword evidence="4" id="KW-1278">Translocase</keyword>
<dbReference type="Pfam" id="PF01262">
    <property type="entry name" value="AlaDh_PNT_C"/>
    <property type="match status" value="1"/>
</dbReference>
<evidence type="ECO:0000256" key="6">
    <source>
        <dbReference type="ARBA" id="ARBA00048202"/>
    </source>
</evidence>
<dbReference type="SUPFAM" id="SSF51735">
    <property type="entry name" value="NAD(P)-binding Rossmann-fold domains"/>
    <property type="match status" value="1"/>
</dbReference>
<dbReference type="EMBL" id="UINC01049874">
    <property type="protein sequence ID" value="SVB62169.1"/>
    <property type="molecule type" value="Genomic_DNA"/>
</dbReference>
<dbReference type="SMART" id="SM01002">
    <property type="entry name" value="AlaDh_PNT_C"/>
    <property type="match status" value="1"/>
</dbReference>
<evidence type="ECO:0000313" key="9">
    <source>
        <dbReference type="EMBL" id="SVB62169.1"/>
    </source>
</evidence>
<reference evidence="9" key="1">
    <citation type="submission" date="2018-05" db="EMBL/GenBank/DDBJ databases">
        <authorList>
            <person name="Lanie J.A."/>
            <person name="Ng W.-L."/>
            <person name="Kazmierczak K.M."/>
            <person name="Andrzejewski T.M."/>
            <person name="Davidsen T.M."/>
            <person name="Wayne K.J."/>
            <person name="Tettelin H."/>
            <person name="Glass J.I."/>
            <person name="Rusch D."/>
            <person name="Podicherti R."/>
            <person name="Tsui H.-C.T."/>
            <person name="Winkler M.E."/>
        </authorList>
    </citation>
    <scope>NUCLEOTIDE SEQUENCE</scope>
</reference>
<organism evidence="9">
    <name type="scientific">marine metagenome</name>
    <dbReference type="NCBI Taxonomy" id="408172"/>
    <lineage>
        <taxon>unclassified sequences</taxon>
        <taxon>metagenomes</taxon>
        <taxon>ecological metagenomes</taxon>
    </lineage>
</organism>
<sequence>MIVGIPKETFPGERRVAIVPSVIPSLTKAGLHILTEASAGDEAGFPDAAFLDKGAQLASDRGQLFADADIVLQVRTLGANPEAGRVDLDLLRQGQVIIGLSEPLTALDSAKALAERQVTAFSLELIPRITRAQSMDVLSSMATVSGYKAVLLAADTAPRMFPMLMTAAGTVKPARVLILGAGVAGLQAIATARRLGANVEAYDVRPAVKEQVESLGAKFVELDLKTADSEDKRGYARTQDKAFYQRQQEAMAAVVAGADVVVTTALVPGKKAPILITREMVDGMVPGSVIVDLAAEQGGNCELTKADQPTVHRGVTLLGPTNLAASVPYHASQMYAKNITSFLLHLIDGGKFVLDLEDQITKDTLVSHDGEVVNPRLRELLDTITPAIDNERTSA</sequence>
<evidence type="ECO:0000256" key="2">
    <source>
        <dbReference type="ARBA" id="ARBA00022741"/>
    </source>
</evidence>
<dbReference type="SMART" id="SM01003">
    <property type="entry name" value="AlaDh_PNT_N"/>
    <property type="match status" value="1"/>
</dbReference>
<dbReference type="PANTHER" id="PTHR10160:SF19">
    <property type="entry name" value="PROTON-TRANSLOCATING NAD(P)(+) TRANSHYDROGENASE"/>
    <property type="match status" value="1"/>
</dbReference>
<dbReference type="GO" id="GO:0050661">
    <property type="term" value="F:NADP binding"/>
    <property type="evidence" value="ECO:0007669"/>
    <property type="project" value="TreeGrafter"/>
</dbReference>
<dbReference type="Gene3D" id="3.40.50.720">
    <property type="entry name" value="NAD(P)-binding Rossmann-like Domain"/>
    <property type="match status" value="2"/>
</dbReference>
<accession>A0A382FHN3</accession>
<evidence type="ECO:0000259" key="8">
    <source>
        <dbReference type="SMART" id="SM01003"/>
    </source>
</evidence>
<dbReference type="GO" id="GO:0008750">
    <property type="term" value="F:proton-translocating NAD(P)+ transhydrogenase activity"/>
    <property type="evidence" value="ECO:0007669"/>
    <property type="project" value="UniProtKB-EC"/>
</dbReference>
<dbReference type="Pfam" id="PF05222">
    <property type="entry name" value="AlaDh_PNT_N"/>
    <property type="match status" value="1"/>
</dbReference>
<dbReference type="InterPro" id="IPR007698">
    <property type="entry name" value="AlaDH/PNT_NAD(H)-bd"/>
</dbReference>
<dbReference type="CDD" id="cd05304">
    <property type="entry name" value="Rubrum_tdh"/>
    <property type="match status" value="1"/>
</dbReference>
<dbReference type="NCBIfam" id="NF006942">
    <property type="entry name" value="PRK09424.1"/>
    <property type="match status" value="1"/>
</dbReference>
<name>A0A382FHN3_9ZZZZ</name>
<gene>
    <name evidence="9" type="ORF">METZ01_LOCUS215023</name>
</gene>
<evidence type="ECO:0000256" key="1">
    <source>
        <dbReference type="ARBA" id="ARBA00012943"/>
    </source>
</evidence>
<dbReference type="AlphaFoldDB" id="A0A382FHN3"/>
<dbReference type="PROSITE" id="PS00837">
    <property type="entry name" value="ALADH_PNT_2"/>
    <property type="match status" value="1"/>
</dbReference>
<protein>
    <recommendedName>
        <fullName evidence="1">proton-translocating NAD(P)(+) transhydrogenase</fullName>
        <ecNumber evidence="1">7.1.1.1</ecNumber>
    </recommendedName>
</protein>
<dbReference type="EC" id="7.1.1.1" evidence="1"/>
<keyword evidence="3" id="KW-0521">NADP</keyword>